<comment type="pathway">
    <text evidence="1 12">Pyrimidine metabolism; UMP biosynthesis via de novo pathway; (S)-dihydroorotate from bicarbonate: step 1/3.</text>
</comment>
<dbReference type="HAMAP" id="MF_01209">
    <property type="entry name" value="CPSase_S_chain"/>
    <property type="match status" value="1"/>
</dbReference>
<dbReference type="GO" id="GO:0005524">
    <property type="term" value="F:ATP binding"/>
    <property type="evidence" value="ECO:0007669"/>
    <property type="project" value="UniProtKB-UniRule"/>
</dbReference>
<dbReference type="PANTHER" id="PTHR43418:SF7">
    <property type="entry name" value="CARBAMOYL-PHOSPHATE SYNTHASE SMALL CHAIN"/>
    <property type="match status" value="1"/>
</dbReference>
<feature type="active site" evidence="12">
    <location>
        <position position="371"/>
    </location>
</feature>
<evidence type="ECO:0000256" key="7">
    <source>
        <dbReference type="ARBA" id="ARBA00022840"/>
    </source>
</evidence>
<dbReference type="RefSeq" id="WP_096352235.1">
    <property type="nucleotide sequence ID" value="NZ_AP014946.1"/>
</dbReference>
<dbReference type="PROSITE" id="PS51273">
    <property type="entry name" value="GATASE_TYPE_1"/>
    <property type="match status" value="1"/>
</dbReference>
<dbReference type="CDD" id="cd01744">
    <property type="entry name" value="GATase1_CPSase"/>
    <property type="match status" value="1"/>
</dbReference>
<dbReference type="PRINTS" id="PR00099">
    <property type="entry name" value="CPSGATASE"/>
</dbReference>
<feature type="binding site" evidence="12">
    <location>
        <position position="258"/>
    </location>
    <ligand>
        <name>L-glutamine</name>
        <dbReference type="ChEBI" id="CHEBI:58359"/>
    </ligand>
</feature>
<comment type="catalytic activity">
    <reaction evidence="11 12">
        <text>L-glutamine + H2O = L-glutamate + NH4(+)</text>
        <dbReference type="Rhea" id="RHEA:15889"/>
        <dbReference type="ChEBI" id="CHEBI:15377"/>
        <dbReference type="ChEBI" id="CHEBI:28938"/>
        <dbReference type="ChEBI" id="CHEBI:29985"/>
        <dbReference type="ChEBI" id="CHEBI:58359"/>
    </reaction>
</comment>
<keyword evidence="5 12" id="KW-0436">Ligase</keyword>
<dbReference type="SUPFAM" id="SSF52317">
    <property type="entry name" value="Class I glutamine amidotransferase-like"/>
    <property type="match status" value="1"/>
</dbReference>
<comment type="pathway">
    <text evidence="2 12">Amino-acid biosynthesis; L-arginine biosynthesis; carbamoyl phosphate from bicarbonate: step 1/1.</text>
</comment>
<organism evidence="14 15">
    <name type="scientific">Variibacter gotjawalensis</name>
    <dbReference type="NCBI Taxonomy" id="1333996"/>
    <lineage>
        <taxon>Bacteria</taxon>
        <taxon>Pseudomonadati</taxon>
        <taxon>Pseudomonadota</taxon>
        <taxon>Alphaproteobacteria</taxon>
        <taxon>Hyphomicrobiales</taxon>
        <taxon>Nitrobacteraceae</taxon>
        <taxon>Variibacter</taxon>
    </lineage>
</organism>
<evidence type="ECO:0000256" key="6">
    <source>
        <dbReference type="ARBA" id="ARBA00022741"/>
    </source>
</evidence>
<feature type="active site" evidence="12">
    <location>
        <position position="369"/>
    </location>
</feature>
<evidence type="ECO:0000256" key="1">
    <source>
        <dbReference type="ARBA" id="ARBA00004812"/>
    </source>
</evidence>
<dbReference type="InterPro" id="IPR002474">
    <property type="entry name" value="CarbamoylP_synth_ssu_N"/>
</dbReference>
<keyword evidence="9 12" id="KW-0665">Pyrimidine biosynthesis</keyword>
<comment type="catalytic activity">
    <reaction evidence="10 12">
        <text>hydrogencarbonate + L-glutamine + 2 ATP + H2O = carbamoyl phosphate + L-glutamate + 2 ADP + phosphate + 2 H(+)</text>
        <dbReference type="Rhea" id="RHEA:18633"/>
        <dbReference type="ChEBI" id="CHEBI:15377"/>
        <dbReference type="ChEBI" id="CHEBI:15378"/>
        <dbReference type="ChEBI" id="CHEBI:17544"/>
        <dbReference type="ChEBI" id="CHEBI:29985"/>
        <dbReference type="ChEBI" id="CHEBI:30616"/>
        <dbReference type="ChEBI" id="CHEBI:43474"/>
        <dbReference type="ChEBI" id="CHEBI:58228"/>
        <dbReference type="ChEBI" id="CHEBI:58359"/>
        <dbReference type="ChEBI" id="CHEBI:456216"/>
        <dbReference type="EC" id="6.3.5.5"/>
    </reaction>
</comment>
<dbReference type="KEGG" id="vgo:GJW-30_1_00918"/>
<dbReference type="InterPro" id="IPR017926">
    <property type="entry name" value="GATASE"/>
</dbReference>
<evidence type="ECO:0000313" key="15">
    <source>
        <dbReference type="Proteomes" id="UP000236884"/>
    </source>
</evidence>
<dbReference type="AlphaFoldDB" id="A0A0S3PR62"/>
<keyword evidence="7 12" id="KW-0067">ATP-binding</keyword>
<dbReference type="Proteomes" id="UP000236884">
    <property type="component" value="Chromosome"/>
</dbReference>
<proteinExistence type="inferred from homology"/>
<dbReference type="OrthoDB" id="9804328at2"/>
<feature type="binding site" evidence="12">
    <location>
        <position position="256"/>
    </location>
    <ligand>
        <name>L-glutamine</name>
        <dbReference type="ChEBI" id="CHEBI:58359"/>
    </ligand>
</feature>
<dbReference type="Pfam" id="PF00988">
    <property type="entry name" value="CPSase_sm_chain"/>
    <property type="match status" value="1"/>
</dbReference>
<dbReference type="GO" id="GO:0006526">
    <property type="term" value="P:L-arginine biosynthetic process"/>
    <property type="evidence" value="ECO:0007669"/>
    <property type="project" value="UniProtKB-UniRule"/>
</dbReference>
<dbReference type="GO" id="GO:0006541">
    <property type="term" value="P:glutamine metabolic process"/>
    <property type="evidence" value="ECO:0007669"/>
    <property type="project" value="InterPro"/>
</dbReference>
<feature type="domain" description="Carbamoyl-phosphate synthase small subunit N-terminal" evidence="13">
    <location>
        <begin position="15"/>
        <end position="149"/>
    </location>
</feature>
<evidence type="ECO:0000256" key="10">
    <source>
        <dbReference type="ARBA" id="ARBA00048816"/>
    </source>
</evidence>
<dbReference type="Gene3D" id="3.40.50.880">
    <property type="match status" value="1"/>
</dbReference>
<feature type="binding site" evidence="12">
    <location>
        <position position="327"/>
    </location>
    <ligand>
        <name>L-glutamine</name>
        <dbReference type="ChEBI" id="CHEBI:58359"/>
    </ligand>
</feature>
<dbReference type="GO" id="GO:0006207">
    <property type="term" value="P:'de novo' pyrimidine nucleobase biosynthetic process"/>
    <property type="evidence" value="ECO:0007669"/>
    <property type="project" value="InterPro"/>
</dbReference>
<dbReference type="InterPro" id="IPR036480">
    <property type="entry name" value="CarbP_synth_ssu_N_sf"/>
</dbReference>
<sequence>MTIKQDTNGWTEPLVTAVLVLADGTVLEGYGLGATGTAVGEVCFNTAMTGYQEILTDPSYAAQIVTFTFPHIGNVGTNEEDIESISLAATPGARGIILRDEITDPSNHRSALHLDQWLKRRQIIGLSGIDTRALTALIREKGMPNAVIAHAPDGKFDIAALKKEAAAWPGLVGMDLVPMVGATQRFSWDETPWEPETGYGKLKDPEFHVVAIDYGIKRNILRLLAGAGCKVTVVPAKTSAEDILALKPDGIFLSNGPGDPAATGEYAVPVIREVINSGTPTFGICLGHQMLGLALGGKTMKMHQGHHGANHPVKDNTTGKVEITSMNHGFAVDSASLPKNVTETHVSLFDGSNCGIALADKPVFSVQYHPEASPGPRDSHYLFTRFTDLMRKNKGKAA</sequence>
<evidence type="ECO:0000256" key="11">
    <source>
        <dbReference type="ARBA" id="ARBA00049285"/>
    </source>
</evidence>
<gene>
    <name evidence="12 14" type="primary">carA</name>
    <name evidence="14" type="ORF">GJW-30_1_00918</name>
</gene>
<comment type="function">
    <text evidence="12">Small subunit of the glutamine-dependent carbamoyl phosphate synthetase (CPSase). CPSase catalyzes the formation of carbamoyl phosphate from the ammonia moiety of glutamine, carbonate, and phosphate donated by ATP, constituting the first step of 2 biosynthetic pathways, one leading to arginine and/or urea and the other to pyrimidine nucleotides. The small subunit (glutamine amidotransferase) binds and cleaves glutamine to supply the large subunit with the substrate ammonia.</text>
</comment>
<evidence type="ECO:0000256" key="2">
    <source>
        <dbReference type="ARBA" id="ARBA00005077"/>
    </source>
</evidence>
<keyword evidence="6 12" id="KW-0547">Nucleotide-binding</keyword>
<dbReference type="Gene3D" id="3.50.30.20">
    <property type="entry name" value="Carbamoyl-phosphate synthase small subunit, N-terminal domain"/>
    <property type="match status" value="1"/>
</dbReference>
<keyword evidence="12" id="KW-0028">Amino-acid biosynthesis</keyword>
<evidence type="ECO:0000259" key="13">
    <source>
        <dbReference type="SMART" id="SM01097"/>
    </source>
</evidence>
<protein>
    <recommendedName>
        <fullName evidence="12">Carbamoyl phosphate synthase small chain</fullName>
        <ecNumber evidence="12">6.3.5.5</ecNumber>
    </recommendedName>
    <alternativeName>
        <fullName evidence="12">Carbamoyl phosphate synthetase glutamine chain</fullName>
    </alternativeName>
</protein>
<dbReference type="PANTHER" id="PTHR43418">
    <property type="entry name" value="MULTIFUNCTIONAL TRYPTOPHAN BIOSYNTHESIS PROTEIN-RELATED"/>
    <property type="match status" value="1"/>
</dbReference>
<dbReference type="SUPFAM" id="SSF52021">
    <property type="entry name" value="Carbamoyl phosphate synthetase, small subunit N-terminal domain"/>
    <property type="match status" value="1"/>
</dbReference>
<keyword evidence="8 12" id="KW-0315">Glutamine amidotransferase</keyword>
<evidence type="ECO:0000256" key="9">
    <source>
        <dbReference type="ARBA" id="ARBA00022975"/>
    </source>
</evidence>
<accession>A0A0S3PR62</accession>
<name>A0A0S3PR62_9BRAD</name>
<feature type="binding site" evidence="12">
    <location>
        <position position="289"/>
    </location>
    <ligand>
        <name>L-glutamine</name>
        <dbReference type="ChEBI" id="CHEBI:58359"/>
    </ligand>
</feature>
<feature type="binding site" evidence="12">
    <location>
        <position position="286"/>
    </location>
    <ligand>
        <name>L-glutamine</name>
        <dbReference type="ChEBI" id="CHEBI:58359"/>
    </ligand>
</feature>
<dbReference type="EC" id="6.3.5.5" evidence="12"/>
<dbReference type="InterPro" id="IPR029062">
    <property type="entry name" value="Class_I_gatase-like"/>
</dbReference>
<dbReference type="GO" id="GO:0004359">
    <property type="term" value="F:glutaminase activity"/>
    <property type="evidence" value="ECO:0007669"/>
    <property type="project" value="RHEA"/>
</dbReference>
<dbReference type="EMBL" id="AP014946">
    <property type="protein sequence ID" value="BAT58393.1"/>
    <property type="molecule type" value="Genomic_DNA"/>
</dbReference>
<feature type="active site" description="Nucleophile" evidence="12">
    <location>
        <position position="285"/>
    </location>
</feature>
<keyword evidence="4 12" id="KW-0055">Arginine biosynthesis</keyword>
<dbReference type="InterPro" id="IPR050472">
    <property type="entry name" value="Anth_synth/Amidotransfase"/>
</dbReference>
<dbReference type="UniPathway" id="UPA00068">
    <property type="reaction ID" value="UER00171"/>
</dbReference>
<dbReference type="GO" id="GO:0044205">
    <property type="term" value="P:'de novo' UMP biosynthetic process"/>
    <property type="evidence" value="ECO:0007669"/>
    <property type="project" value="UniProtKB-UniRule"/>
</dbReference>
<reference evidence="14 15" key="1">
    <citation type="submission" date="2015-08" db="EMBL/GenBank/DDBJ databases">
        <title>Investigation of the bacterial diversity of lava forest soil.</title>
        <authorList>
            <person name="Lee J.S."/>
        </authorList>
    </citation>
    <scope>NUCLEOTIDE SEQUENCE [LARGE SCALE GENOMIC DNA]</scope>
    <source>
        <strain evidence="14 15">GJW-30</strain>
    </source>
</reference>
<comment type="subunit">
    <text evidence="12">Composed of two chains; the small (or glutamine) chain promotes the hydrolysis of glutamine to ammonia, which is used by the large (or ammonia) chain to synthesize carbamoyl phosphate. Tetramer of heterodimers (alpha,beta)4.</text>
</comment>
<dbReference type="PRINTS" id="PR00097">
    <property type="entry name" value="ANTSNTHASEII"/>
</dbReference>
<evidence type="ECO:0000256" key="5">
    <source>
        <dbReference type="ARBA" id="ARBA00022598"/>
    </source>
</evidence>
<dbReference type="GO" id="GO:0004088">
    <property type="term" value="F:carbamoyl-phosphate synthase (glutamine-hydrolyzing) activity"/>
    <property type="evidence" value="ECO:0007669"/>
    <property type="project" value="UniProtKB-UniRule"/>
</dbReference>
<dbReference type="InterPro" id="IPR006274">
    <property type="entry name" value="CarbamoylP_synth_ssu"/>
</dbReference>
<evidence type="ECO:0000256" key="4">
    <source>
        <dbReference type="ARBA" id="ARBA00022571"/>
    </source>
</evidence>
<dbReference type="SMART" id="SM01097">
    <property type="entry name" value="CPSase_sm_chain"/>
    <property type="match status" value="1"/>
</dbReference>
<dbReference type="FunFam" id="3.50.30.20:FF:000001">
    <property type="entry name" value="Carbamoyl-phosphate synthase small chain"/>
    <property type="match status" value="1"/>
</dbReference>
<dbReference type="PRINTS" id="PR00096">
    <property type="entry name" value="GATASE"/>
</dbReference>
<feature type="region of interest" description="CPSase" evidence="12">
    <location>
        <begin position="1"/>
        <end position="207"/>
    </location>
</feature>
<feature type="binding site" evidence="12">
    <location>
        <position position="59"/>
    </location>
    <ligand>
        <name>L-glutamine</name>
        <dbReference type="ChEBI" id="CHEBI:58359"/>
    </ligand>
</feature>
<comment type="similarity">
    <text evidence="3 12">Belongs to the CarA family.</text>
</comment>
<dbReference type="UniPathway" id="UPA00070">
    <property type="reaction ID" value="UER00115"/>
</dbReference>
<feature type="binding site" evidence="12">
    <location>
        <position position="330"/>
    </location>
    <ligand>
        <name>L-glutamine</name>
        <dbReference type="ChEBI" id="CHEBI:58359"/>
    </ligand>
</feature>
<evidence type="ECO:0000256" key="8">
    <source>
        <dbReference type="ARBA" id="ARBA00022962"/>
    </source>
</evidence>
<evidence type="ECO:0000256" key="3">
    <source>
        <dbReference type="ARBA" id="ARBA00007800"/>
    </source>
</evidence>
<evidence type="ECO:0000313" key="14">
    <source>
        <dbReference type="EMBL" id="BAT58393.1"/>
    </source>
</evidence>
<dbReference type="NCBIfam" id="TIGR01368">
    <property type="entry name" value="CPSaseIIsmall"/>
    <property type="match status" value="1"/>
</dbReference>
<dbReference type="NCBIfam" id="NF009475">
    <property type="entry name" value="PRK12838.1"/>
    <property type="match status" value="1"/>
</dbReference>
<feature type="binding site" evidence="12">
    <location>
        <position position="329"/>
    </location>
    <ligand>
        <name>L-glutamine</name>
        <dbReference type="ChEBI" id="CHEBI:58359"/>
    </ligand>
</feature>
<keyword evidence="15" id="KW-1185">Reference proteome</keyword>
<evidence type="ECO:0000256" key="12">
    <source>
        <dbReference type="HAMAP-Rule" id="MF_01209"/>
    </source>
</evidence>
<dbReference type="Pfam" id="PF00117">
    <property type="entry name" value="GATase"/>
    <property type="match status" value="1"/>
</dbReference>
<dbReference type="InterPro" id="IPR035686">
    <property type="entry name" value="CPSase_GATase1"/>
</dbReference>